<gene>
    <name evidence="1" type="ORF">LCGC14_1382290</name>
</gene>
<accession>A0A0F9KN51</accession>
<protein>
    <submittedName>
        <fullName evidence="1">Uncharacterized protein</fullName>
    </submittedName>
</protein>
<dbReference type="EMBL" id="LAZR01008844">
    <property type="protein sequence ID" value="KKM76226.1"/>
    <property type="molecule type" value="Genomic_DNA"/>
</dbReference>
<comment type="caution">
    <text evidence="1">The sequence shown here is derived from an EMBL/GenBank/DDBJ whole genome shotgun (WGS) entry which is preliminary data.</text>
</comment>
<evidence type="ECO:0000313" key="1">
    <source>
        <dbReference type="EMBL" id="KKM76226.1"/>
    </source>
</evidence>
<proteinExistence type="predicted"/>
<dbReference type="AlphaFoldDB" id="A0A0F9KN51"/>
<organism evidence="1">
    <name type="scientific">marine sediment metagenome</name>
    <dbReference type="NCBI Taxonomy" id="412755"/>
    <lineage>
        <taxon>unclassified sequences</taxon>
        <taxon>metagenomes</taxon>
        <taxon>ecological metagenomes</taxon>
    </lineage>
</organism>
<reference evidence="1" key="1">
    <citation type="journal article" date="2015" name="Nature">
        <title>Complex archaea that bridge the gap between prokaryotes and eukaryotes.</title>
        <authorList>
            <person name="Spang A."/>
            <person name="Saw J.H."/>
            <person name="Jorgensen S.L."/>
            <person name="Zaremba-Niedzwiedzka K."/>
            <person name="Martijn J."/>
            <person name="Lind A.E."/>
            <person name="van Eijk R."/>
            <person name="Schleper C."/>
            <person name="Guy L."/>
            <person name="Ettema T.J."/>
        </authorList>
    </citation>
    <scope>NUCLEOTIDE SEQUENCE</scope>
</reference>
<name>A0A0F9KN51_9ZZZZ</name>
<sequence>MIYFAKAEELGLIKIARLNQFEAEAIFHQALHIINILYS</sequence>